<evidence type="ECO:0000313" key="1">
    <source>
        <dbReference type="EMBL" id="BBI60390.1"/>
    </source>
</evidence>
<name>A0A455U2W2_9GAMM</name>
<reference evidence="1 2" key="1">
    <citation type="journal article" date="2019" name="Microbiol. Resour. Announc.">
        <title>Complete Genome Sequence of Halomonas sulfidaeris Strain Esulfide1 Isolated from a Metal Sulfide Rock at a Depth of 2,200 Meters, Obtained Using Nanopore Sequencing.</title>
        <authorList>
            <person name="Saito M."/>
            <person name="Nishigata A."/>
            <person name="Galipon J."/>
            <person name="Arakawa K."/>
        </authorList>
    </citation>
    <scope>NUCLEOTIDE SEQUENCE [LARGE SCALE GENOMIC DNA]</scope>
    <source>
        <strain evidence="1 2">ATCC BAA-803</strain>
    </source>
</reference>
<dbReference type="AlphaFoldDB" id="A0A455U2W2"/>
<organism evidence="1 2">
    <name type="scientific">Vreelandella sulfidaeris</name>
    <dbReference type="NCBI Taxonomy" id="115553"/>
    <lineage>
        <taxon>Bacteria</taxon>
        <taxon>Pseudomonadati</taxon>
        <taxon>Pseudomonadota</taxon>
        <taxon>Gammaproteobacteria</taxon>
        <taxon>Oceanospirillales</taxon>
        <taxon>Halomonadaceae</taxon>
        <taxon>Vreelandella</taxon>
    </lineage>
</organism>
<gene>
    <name evidence="1" type="ORF">HSBAA_16960</name>
</gene>
<dbReference type="Proteomes" id="UP000320231">
    <property type="component" value="Chromosome"/>
</dbReference>
<evidence type="ECO:0000313" key="2">
    <source>
        <dbReference type="Proteomes" id="UP000320231"/>
    </source>
</evidence>
<accession>A0A455U2W2</accession>
<protein>
    <recommendedName>
        <fullName evidence="3">Chemotaxis methyl-accepting receptor HlyB-like 4HB MCP domain-containing protein</fullName>
    </recommendedName>
</protein>
<sequence>MLSRFKIGTRLALAFGLVSLFLLGTLIAGVMGITVTKNTAQRTLNTDVALASNAAEIQRLSLQARRFEKDIFINIDSPERVVDYQQRWVATVEEIQTTFELGGSFLNKIA</sequence>
<dbReference type="EMBL" id="AP019514">
    <property type="protein sequence ID" value="BBI60390.1"/>
    <property type="molecule type" value="Genomic_DNA"/>
</dbReference>
<evidence type="ECO:0008006" key="3">
    <source>
        <dbReference type="Google" id="ProtNLM"/>
    </source>
</evidence>
<proteinExistence type="predicted"/>
<dbReference type="KEGG" id="hsr:HSBAA_16960"/>